<name>A0A117NFY5_PICGL</name>
<proteinExistence type="predicted"/>
<protein>
    <submittedName>
        <fullName evidence="1">Uncharacterized protein</fullName>
    </submittedName>
</protein>
<dbReference type="EMBL" id="LKAM01000014">
    <property type="protein sequence ID" value="KUM45936.1"/>
    <property type="molecule type" value="Genomic_DNA"/>
</dbReference>
<accession>A0A117NFY5</accession>
<reference evidence="1" key="1">
    <citation type="journal article" date="2015" name="Genome Biol. Evol.">
        <title>Organellar Genomes of White Spruce (Picea glauca): Assembly and Annotation.</title>
        <authorList>
            <person name="Jackman S.D."/>
            <person name="Warren R.L."/>
            <person name="Gibb E.A."/>
            <person name="Vandervalk B.P."/>
            <person name="Mohamadi H."/>
            <person name="Chu J."/>
            <person name="Raymond A."/>
            <person name="Pleasance S."/>
            <person name="Coope R."/>
            <person name="Wildung M.R."/>
            <person name="Ritland C.E."/>
            <person name="Bousquet J."/>
            <person name="Jones S.J."/>
            <person name="Bohlmann J."/>
            <person name="Birol I."/>
        </authorList>
    </citation>
    <scope>NUCLEOTIDE SEQUENCE [LARGE SCALE GENOMIC DNA]</scope>
    <source>
        <tissue evidence="1">Flushing bud</tissue>
    </source>
</reference>
<geneLocation type="mitochondrion" evidence="1"/>
<gene>
    <name evidence="1" type="ORF">ABT39_MTgene2039</name>
</gene>
<keyword evidence="1" id="KW-0496">Mitochondrion</keyword>
<evidence type="ECO:0000313" key="1">
    <source>
        <dbReference type="EMBL" id="KUM45936.1"/>
    </source>
</evidence>
<sequence>MQGLLKQGIVLKTGVLGKALDKWTGIERCFLDWPVASMILDNPYNHRRSTDRAGITAKKHLDYRHHWRGII</sequence>
<comment type="caution">
    <text evidence="1">The sequence shown here is derived from an EMBL/GenBank/DDBJ whole genome shotgun (WGS) entry which is preliminary data.</text>
</comment>
<dbReference type="AlphaFoldDB" id="A0A117NFY5"/>
<organism evidence="1">
    <name type="scientific">Picea glauca</name>
    <name type="common">White spruce</name>
    <name type="synonym">Pinus glauca</name>
    <dbReference type="NCBI Taxonomy" id="3330"/>
    <lineage>
        <taxon>Eukaryota</taxon>
        <taxon>Viridiplantae</taxon>
        <taxon>Streptophyta</taxon>
        <taxon>Embryophyta</taxon>
        <taxon>Tracheophyta</taxon>
        <taxon>Spermatophyta</taxon>
        <taxon>Pinopsida</taxon>
        <taxon>Pinidae</taxon>
        <taxon>Conifers I</taxon>
        <taxon>Pinales</taxon>
        <taxon>Pinaceae</taxon>
        <taxon>Picea</taxon>
    </lineage>
</organism>